<gene>
    <name evidence="2" type="ORF">SO802_003851</name>
</gene>
<keyword evidence="1" id="KW-1133">Transmembrane helix</keyword>
<proteinExistence type="predicted"/>
<keyword evidence="1" id="KW-0472">Membrane</keyword>
<feature type="transmembrane region" description="Helical" evidence="1">
    <location>
        <begin position="70"/>
        <end position="91"/>
    </location>
</feature>
<keyword evidence="1" id="KW-0812">Transmembrane</keyword>
<evidence type="ECO:0000256" key="1">
    <source>
        <dbReference type="SAM" id="Phobius"/>
    </source>
</evidence>
<dbReference type="Pfam" id="PF07816">
    <property type="entry name" value="DUF1645"/>
    <property type="match status" value="1"/>
</dbReference>
<dbReference type="EMBL" id="JAZDWU010000001">
    <property type="protein sequence ID" value="KAL0016782.1"/>
    <property type="molecule type" value="Genomic_DNA"/>
</dbReference>
<dbReference type="InterPro" id="IPR012442">
    <property type="entry name" value="DUF1645_plant"/>
</dbReference>
<evidence type="ECO:0000313" key="3">
    <source>
        <dbReference type="Proteomes" id="UP001459277"/>
    </source>
</evidence>
<protein>
    <submittedName>
        <fullName evidence="2">Uncharacterized protein</fullName>
    </submittedName>
</protein>
<evidence type="ECO:0000313" key="2">
    <source>
        <dbReference type="EMBL" id="KAL0016782.1"/>
    </source>
</evidence>
<name>A0AAW2E1U3_9ROSI</name>
<dbReference type="AlphaFoldDB" id="A0AAW2E1U3"/>
<dbReference type="Proteomes" id="UP001459277">
    <property type="component" value="Unassembled WGS sequence"/>
</dbReference>
<keyword evidence="3" id="KW-1185">Reference proteome</keyword>
<accession>A0AAW2E1U3</accession>
<organism evidence="2 3">
    <name type="scientific">Lithocarpus litseifolius</name>
    <dbReference type="NCBI Taxonomy" id="425828"/>
    <lineage>
        <taxon>Eukaryota</taxon>
        <taxon>Viridiplantae</taxon>
        <taxon>Streptophyta</taxon>
        <taxon>Embryophyta</taxon>
        <taxon>Tracheophyta</taxon>
        <taxon>Spermatophyta</taxon>
        <taxon>Magnoliopsida</taxon>
        <taxon>eudicotyledons</taxon>
        <taxon>Gunneridae</taxon>
        <taxon>Pentapetalae</taxon>
        <taxon>rosids</taxon>
        <taxon>fabids</taxon>
        <taxon>Fagales</taxon>
        <taxon>Fagaceae</taxon>
        <taxon>Lithocarpus</taxon>
    </lineage>
</organism>
<comment type="caution">
    <text evidence="2">The sequence shown here is derived from an EMBL/GenBank/DDBJ whole genome shotgun (WGS) entry which is preliminary data.</text>
</comment>
<reference evidence="2 3" key="1">
    <citation type="submission" date="2024-01" db="EMBL/GenBank/DDBJ databases">
        <title>A telomere-to-telomere, gap-free genome of sweet tea (Lithocarpus litseifolius).</title>
        <authorList>
            <person name="Zhou J."/>
        </authorList>
    </citation>
    <scope>NUCLEOTIDE SEQUENCE [LARGE SCALE GENOMIC DNA]</scope>
    <source>
        <strain evidence="2">Zhou-2022a</strain>
        <tissue evidence="2">Leaf</tissue>
    </source>
</reference>
<sequence>MGLLRRRRNRASLKASPEFCKKSNSTGFSKVWRFRDLVHRSNSDGKERGLALCGLVPSGSAERERLLTGWLVVVIGLVVLMELAGFGVASIDMGMYHEAEVTSSNLLLVDSIAKCLTFQGFRSTIDTIGQKTVRVSQMWG</sequence>